<dbReference type="AlphaFoldDB" id="A0A369CIG4"/>
<keyword evidence="2" id="KW-0472">Membrane</keyword>
<evidence type="ECO:0000256" key="1">
    <source>
        <dbReference type="SAM" id="MobiDB-lite"/>
    </source>
</evidence>
<keyword evidence="2" id="KW-0812">Transmembrane</keyword>
<organism evidence="3 4">
    <name type="scientific">Thioalbus denitrificans</name>
    <dbReference type="NCBI Taxonomy" id="547122"/>
    <lineage>
        <taxon>Bacteria</taxon>
        <taxon>Pseudomonadati</taxon>
        <taxon>Pseudomonadota</taxon>
        <taxon>Gammaproteobacteria</taxon>
        <taxon>Chromatiales</taxon>
        <taxon>Ectothiorhodospiraceae</taxon>
        <taxon>Thioalbus</taxon>
    </lineage>
</organism>
<accession>A0A369CIG4</accession>
<keyword evidence="4" id="KW-1185">Reference proteome</keyword>
<keyword evidence="2" id="KW-1133">Transmembrane helix</keyword>
<name>A0A369CIG4_9GAMM</name>
<feature type="transmembrane region" description="Helical" evidence="2">
    <location>
        <begin position="6"/>
        <end position="26"/>
    </location>
</feature>
<dbReference type="RefSeq" id="WP_114277776.1">
    <property type="nucleotide sequence ID" value="NZ_QPJY01000001.1"/>
</dbReference>
<feature type="transmembrane region" description="Helical" evidence="2">
    <location>
        <begin position="68"/>
        <end position="86"/>
    </location>
</feature>
<feature type="compositionally biased region" description="Pro residues" evidence="1">
    <location>
        <begin position="111"/>
        <end position="122"/>
    </location>
</feature>
<feature type="transmembrane region" description="Helical" evidence="2">
    <location>
        <begin position="38"/>
        <end position="62"/>
    </location>
</feature>
<reference evidence="3 4" key="1">
    <citation type="submission" date="2018-07" db="EMBL/GenBank/DDBJ databases">
        <title>Genomic Encyclopedia of Type Strains, Phase IV (KMG-IV): sequencing the most valuable type-strain genomes for metagenomic binning, comparative biology and taxonomic classification.</title>
        <authorList>
            <person name="Goeker M."/>
        </authorList>
    </citation>
    <scope>NUCLEOTIDE SEQUENCE [LARGE SCALE GENOMIC DNA]</scope>
    <source>
        <strain evidence="3 4">DSM 26407</strain>
    </source>
</reference>
<evidence type="ECO:0000256" key="2">
    <source>
        <dbReference type="SAM" id="Phobius"/>
    </source>
</evidence>
<evidence type="ECO:0000313" key="4">
    <source>
        <dbReference type="Proteomes" id="UP000252707"/>
    </source>
</evidence>
<dbReference type="Proteomes" id="UP000252707">
    <property type="component" value="Unassembled WGS sequence"/>
</dbReference>
<dbReference type="EMBL" id="QPJY01000001">
    <property type="protein sequence ID" value="RCX32875.1"/>
    <property type="molecule type" value="Genomic_DNA"/>
</dbReference>
<comment type="caution">
    <text evidence="3">The sequence shown here is derived from an EMBL/GenBank/DDBJ whole genome shotgun (WGS) entry which is preliminary data.</text>
</comment>
<feature type="region of interest" description="Disordered" evidence="1">
    <location>
        <begin position="106"/>
        <end position="130"/>
    </location>
</feature>
<evidence type="ECO:0000313" key="3">
    <source>
        <dbReference type="EMBL" id="RCX32875.1"/>
    </source>
</evidence>
<gene>
    <name evidence="3" type="ORF">DFQ59_101173</name>
</gene>
<protein>
    <submittedName>
        <fullName evidence="3">Uncharacterized protein</fullName>
    </submittedName>
</protein>
<sequence>MTGFIGAAILLFTVCAFILLLAAYRSPRSPAWLHAGQVPDFVIIALMAALLVGLTYVIHFAVNGGGPAWLQWSAIALVPAAGVGLWRKLGMGEQLAAAEARAAIHDGTPVRPLPPAAPPKGPAPRLDRAA</sequence>
<proteinExistence type="predicted"/>